<reference evidence="1 2" key="1">
    <citation type="journal article" date="2019" name="Commun. Biol.">
        <title>The bagworm genome reveals a unique fibroin gene that provides high tensile strength.</title>
        <authorList>
            <person name="Kono N."/>
            <person name="Nakamura H."/>
            <person name="Ohtoshi R."/>
            <person name="Tomita M."/>
            <person name="Numata K."/>
            <person name="Arakawa K."/>
        </authorList>
    </citation>
    <scope>NUCLEOTIDE SEQUENCE [LARGE SCALE GENOMIC DNA]</scope>
</reference>
<dbReference type="Proteomes" id="UP000299102">
    <property type="component" value="Unassembled WGS sequence"/>
</dbReference>
<dbReference type="EMBL" id="BGZK01000502">
    <property type="protein sequence ID" value="GBP47488.1"/>
    <property type="molecule type" value="Genomic_DNA"/>
</dbReference>
<comment type="caution">
    <text evidence="1">The sequence shown here is derived from an EMBL/GenBank/DDBJ whole genome shotgun (WGS) entry which is preliminary data.</text>
</comment>
<evidence type="ECO:0000313" key="2">
    <source>
        <dbReference type="Proteomes" id="UP000299102"/>
    </source>
</evidence>
<gene>
    <name evidence="1" type="ORF">EVAR_86407_1</name>
</gene>
<proteinExistence type="predicted"/>
<keyword evidence="2" id="KW-1185">Reference proteome</keyword>
<dbReference type="AlphaFoldDB" id="A0A4C1W7Z7"/>
<protein>
    <submittedName>
        <fullName evidence="1">Uncharacterized protein</fullName>
    </submittedName>
</protein>
<sequence length="96" mass="10691">MCEDEYNTIGVAISQRTGLEYLKSLLQRFTHRRGCGARHGCPSVTGKLGLAVNYSPSSSRGGPVPDSHCLREPSRWTYIVITYDHPFGRTISNSYI</sequence>
<accession>A0A4C1W7Z7</accession>
<evidence type="ECO:0000313" key="1">
    <source>
        <dbReference type="EMBL" id="GBP47488.1"/>
    </source>
</evidence>
<name>A0A4C1W7Z7_EUMVA</name>
<organism evidence="1 2">
    <name type="scientific">Eumeta variegata</name>
    <name type="common">Bagworm moth</name>
    <name type="synonym">Eumeta japonica</name>
    <dbReference type="NCBI Taxonomy" id="151549"/>
    <lineage>
        <taxon>Eukaryota</taxon>
        <taxon>Metazoa</taxon>
        <taxon>Ecdysozoa</taxon>
        <taxon>Arthropoda</taxon>
        <taxon>Hexapoda</taxon>
        <taxon>Insecta</taxon>
        <taxon>Pterygota</taxon>
        <taxon>Neoptera</taxon>
        <taxon>Endopterygota</taxon>
        <taxon>Lepidoptera</taxon>
        <taxon>Glossata</taxon>
        <taxon>Ditrysia</taxon>
        <taxon>Tineoidea</taxon>
        <taxon>Psychidae</taxon>
        <taxon>Oiketicinae</taxon>
        <taxon>Eumeta</taxon>
    </lineage>
</organism>